<dbReference type="EMBL" id="JYNV01000175">
    <property type="protein sequence ID" value="KZM24117.1"/>
    <property type="molecule type" value="Genomic_DNA"/>
</dbReference>
<feature type="region of interest" description="Disordered" evidence="2">
    <location>
        <begin position="165"/>
        <end position="201"/>
    </location>
</feature>
<comment type="caution">
    <text evidence="3">The sequence shown here is derived from an EMBL/GenBank/DDBJ whole genome shotgun (WGS) entry which is preliminary data.</text>
</comment>
<protein>
    <submittedName>
        <fullName evidence="3">Uncharacterized protein</fullName>
    </submittedName>
</protein>
<feature type="compositionally biased region" description="Basic residues" evidence="2">
    <location>
        <begin position="188"/>
        <end position="201"/>
    </location>
</feature>
<dbReference type="Proteomes" id="UP000076837">
    <property type="component" value="Unassembled WGS sequence"/>
</dbReference>
<feature type="coiled-coil region" evidence="1">
    <location>
        <begin position="5"/>
        <end position="70"/>
    </location>
</feature>
<dbReference type="AlphaFoldDB" id="A0A163F3B6"/>
<gene>
    <name evidence="3" type="ORF">ST47_g4737</name>
</gene>
<evidence type="ECO:0000256" key="2">
    <source>
        <dbReference type="SAM" id="MobiDB-lite"/>
    </source>
</evidence>
<accession>A0A163F3B6</accession>
<evidence type="ECO:0000256" key="1">
    <source>
        <dbReference type="SAM" id="Coils"/>
    </source>
</evidence>
<organism evidence="3 4">
    <name type="scientific">Didymella rabiei</name>
    <name type="common">Chickpea ascochyta blight fungus</name>
    <name type="synonym">Mycosphaerella rabiei</name>
    <dbReference type="NCBI Taxonomy" id="5454"/>
    <lineage>
        <taxon>Eukaryota</taxon>
        <taxon>Fungi</taxon>
        <taxon>Dikarya</taxon>
        <taxon>Ascomycota</taxon>
        <taxon>Pezizomycotina</taxon>
        <taxon>Dothideomycetes</taxon>
        <taxon>Pleosporomycetidae</taxon>
        <taxon>Pleosporales</taxon>
        <taxon>Pleosporineae</taxon>
        <taxon>Didymellaceae</taxon>
        <taxon>Ascochyta</taxon>
    </lineage>
</organism>
<keyword evidence="1" id="KW-0175">Coiled coil</keyword>
<sequence length="201" mass="22601">MHHHLQATQNEVGNKRRQLLAAEQELQREREANELLNQQCAELQECHYKLLKAHENAEELQKDLSQSVNDSKIFADEVARRAESLVNDLRAKLAGGNVAELQNGQSISGMILESAKNTLLLQAISSQHSEEDPITPLSHVTDQNVGLQQRNNELSRQVETLSRQVEDGRNEVTNLNKALELTAEDGRRKKPRRGKMSGGKK</sequence>
<reference evidence="3 4" key="1">
    <citation type="journal article" date="2016" name="Sci. Rep.">
        <title>Draft genome sequencing and secretome analysis of fungal phytopathogen Ascochyta rabiei provides insight into the necrotrophic effector repertoire.</title>
        <authorList>
            <person name="Verma S."/>
            <person name="Gazara R.K."/>
            <person name="Nizam S."/>
            <person name="Parween S."/>
            <person name="Chattopadhyay D."/>
            <person name="Verma P.K."/>
        </authorList>
    </citation>
    <scope>NUCLEOTIDE SEQUENCE [LARGE SCALE GENOMIC DNA]</scope>
    <source>
        <strain evidence="3 4">ArDII</strain>
    </source>
</reference>
<keyword evidence="4" id="KW-1185">Reference proteome</keyword>
<evidence type="ECO:0000313" key="3">
    <source>
        <dbReference type="EMBL" id="KZM24117.1"/>
    </source>
</evidence>
<evidence type="ECO:0000313" key="4">
    <source>
        <dbReference type="Proteomes" id="UP000076837"/>
    </source>
</evidence>
<name>A0A163F3B6_DIDRA</name>
<proteinExistence type="predicted"/>